<evidence type="ECO:0000259" key="11">
    <source>
        <dbReference type="PROSITE" id="PS50929"/>
    </source>
</evidence>
<dbReference type="InterPro" id="IPR003439">
    <property type="entry name" value="ABC_transporter-like_ATP-bd"/>
</dbReference>
<dbReference type="Pfam" id="PF00005">
    <property type="entry name" value="ABC_tran"/>
    <property type="match status" value="1"/>
</dbReference>
<keyword evidence="3" id="KW-1003">Cell membrane</keyword>
<dbReference type="GO" id="GO:0005886">
    <property type="term" value="C:plasma membrane"/>
    <property type="evidence" value="ECO:0007669"/>
    <property type="project" value="UniProtKB-SubCell"/>
</dbReference>
<sequence>MKPLTSYFKPYLKETILGPTFKLLEAIFELLVPMIIAMIVDQILPRGAKTQLYAMIALLFVFAILGVVVAISAQFFSSKAAIGYTKDLTEALFAKVLSLPKETRDRLTTSSLITRLSSDCFQIQNGINLFLRLFLRAPIIVLGAIIMAYRISPPITLIFLGLVLSLFLFVAVLTYFLNPLYLHVKRQMDRLVALTRENILGIRVIRAFGQSLAEQNHFKEENQFYYKRQQEAGYLSSLVPPVTYFLVNASLVLVIWHGHLQIQEGFLSQGLLIALINYLLQILGELLKVTLLVSNLNQAIIAARRVQTIFDERSEDIDAPLEPHHPITSDLVLNVNHLYFTYPNSSEPALCDLTFSIKKGESLGIIGGTGSGKSTLLQLIQGLYTRPKEELAIYQEATSPKSIRQWRSWIAVVPQKAELFKGTVRSNLTLGQNKDLTDETLWNAIGMARAKDFIKEDNLGLHQEVQAFGRNFSGGQSQRLTIARALVTKKAFLLLDDATSALDYLTESKLLNEIKNLRDTNLILVSQRTRSLENLDYILVLDQGKQVGFGKHKDLLVKCPTYKEIYLSQKGGLDET</sequence>
<dbReference type="InterPro" id="IPR003593">
    <property type="entry name" value="AAA+_ATPase"/>
</dbReference>
<dbReference type="SMR" id="A0A3L8GLT3"/>
<dbReference type="GO" id="GO:0005524">
    <property type="term" value="F:ATP binding"/>
    <property type="evidence" value="ECO:0007669"/>
    <property type="project" value="UniProtKB-KW"/>
</dbReference>
<evidence type="ECO:0000256" key="4">
    <source>
        <dbReference type="ARBA" id="ARBA00022692"/>
    </source>
</evidence>
<dbReference type="GO" id="GO:0015421">
    <property type="term" value="F:ABC-type oligopeptide transporter activity"/>
    <property type="evidence" value="ECO:0007669"/>
    <property type="project" value="TreeGrafter"/>
</dbReference>
<keyword evidence="7 9" id="KW-1133">Transmembrane helix</keyword>
<evidence type="ECO:0000259" key="10">
    <source>
        <dbReference type="PROSITE" id="PS50893"/>
    </source>
</evidence>
<dbReference type="Gene3D" id="1.20.1560.10">
    <property type="entry name" value="ABC transporter type 1, transmembrane domain"/>
    <property type="match status" value="1"/>
</dbReference>
<dbReference type="FunFam" id="3.40.50.300:FF:000854">
    <property type="entry name" value="Multidrug ABC transporter ATP-binding protein"/>
    <property type="match status" value="1"/>
</dbReference>
<feature type="transmembrane region" description="Helical" evidence="9">
    <location>
        <begin position="157"/>
        <end position="178"/>
    </location>
</feature>
<comment type="subcellular location">
    <subcellularLocation>
        <location evidence="1">Cell membrane</location>
        <topology evidence="1">Multi-pass membrane protein</topology>
    </subcellularLocation>
</comment>
<dbReference type="SUPFAM" id="SSF52540">
    <property type="entry name" value="P-loop containing nucleoside triphosphate hydrolases"/>
    <property type="match status" value="1"/>
</dbReference>
<evidence type="ECO:0000256" key="5">
    <source>
        <dbReference type="ARBA" id="ARBA00022741"/>
    </source>
</evidence>
<dbReference type="Proteomes" id="UP000269148">
    <property type="component" value="Unassembled WGS sequence"/>
</dbReference>
<feature type="transmembrane region" description="Helical" evidence="9">
    <location>
        <begin position="52"/>
        <end position="76"/>
    </location>
</feature>
<keyword evidence="4 9" id="KW-0812">Transmembrane</keyword>
<dbReference type="OrthoDB" id="9770415at2"/>
<dbReference type="InterPro" id="IPR011527">
    <property type="entry name" value="ABC1_TM_dom"/>
</dbReference>
<feature type="domain" description="ABC transporter" evidence="10">
    <location>
        <begin position="333"/>
        <end position="568"/>
    </location>
</feature>
<dbReference type="InterPro" id="IPR039421">
    <property type="entry name" value="Type_1_exporter"/>
</dbReference>
<evidence type="ECO:0000256" key="9">
    <source>
        <dbReference type="SAM" id="Phobius"/>
    </source>
</evidence>
<organism evidence="13 15">
    <name type="scientific">Streptococcus iniae</name>
    <name type="common">Streptococcus shiloi</name>
    <dbReference type="NCBI Taxonomy" id="1346"/>
    <lineage>
        <taxon>Bacteria</taxon>
        <taxon>Bacillati</taxon>
        <taxon>Bacillota</taxon>
        <taxon>Bacilli</taxon>
        <taxon>Lactobacillales</taxon>
        <taxon>Streptococcaceae</taxon>
        <taxon>Streptococcus</taxon>
    </lineage>
</organism>
<dbReference type="PROSITE" id="PS50929">
    <property type="entry name" value="ABC_TM1F"/>
    <property type="match status" value="1"/>
</dbReference>
<dbReference type="EMBL" id="QLQD01000039">
    <property type="protein sequence ID" value="RLU57537.1"/>
    <property type="molecule type" value="Genomic_DNA"/>
</dbReference>
<dbReference type="InterPro" id="IPR017871">
    <property type="entry name" value="ABC_transporter-like_CS"/>
</dbReference>
<dbReference type="Proteomes" id="UP000025245">
    <property type="component" value="Chromosome"/>
</dbReference>
<evidence type="ECO:0000313" key="13">
    <source>
        <dbReference type="EMBL" id="RLU57537.1"/>
    </source>
</evidence>
<dbReference type="InterPro" id="IPR036640">
    <property type="entry name" value="ABC1_TM_sf"/>
</dbReference>
<dbReference type="CDD" id="cd18548">
    <property type="entry name" value="ABC_6TM_Tm287_like"/>
    <property type="match status" value="1"/>
</dbReference>
<evidence type="ECO:0000256" key="1">
    <source>
        <dbReference type="ARBA" id="ARBA00004651"/>
    </source>
</evidence>
<gene>
    <name evidence="13" type="ORF">DIY07_03880</name>
    <name evidence="12" type="ORF">DQ08_03450</name>
</gene>
<keyword evidence="8 9" id="KW-0472">Membrane</keyword>
<dbReference type="SUPFAM" id="SSF90123">
    <property type="entry name" value="ABC transporter transmembrane region"/>
    <property type="match status" value="1"/>
</dbReference>
<dbReference type="SMART" id="SM00382">
    <property type="entry name" value="AAA"/>
    <property type="match status" value="1"/>
</dbReference>
<feature type="transmembrane region" description="Helical" evidence="9">
    <location>
        <begin position="21"/>
        <end position="40"/>
    </location>
</feature>
<evidence type="ECO:0000313" key="14">
    <source>
        <dbReference type="Proteomes" id="UP000025245"/>
    </source>
</evidence>
<evidence type="ECO:0000256" key="7">
    <source>
        <dbReference type="ARBA" id="ARBA00022989"/>
    </source>
</evidence>
<dbReference type="GO" id="GO:0016887">
    <property type="term" value="F:ATP hydrolysis activity"/>
    <property type="evidence" value="ECO:0007669"/>
    <property type="project" value="InterPro"/>
</dbReference>
<name>A0A3L8GLT3_STRIN</name>
<evidence type="ECO:0000256" key="6">
    <source>
        <dbReference type="ARBA" id="ARBA00022840"/>
    </source>
</evidence>
<dbReference type="PANTHER" id="PTHR43394:SF1">
    <property type="entry name" value="ATP-BINDING CASSETTE SUB-FAMILY B MEMBER 10, MITOCHONDRIAL"/>
    <property type="match status" value="1"/>
</dbReference>
<dbReference type="EMBL" id="CP007586">
    <property type="protein sequence ID" value="AHY15531.1"/>
    <property type="molecule type" value="Genomic_DNA"/>
</dbReference>
<dbReference type="RefSeq" id="WP_003099124.1">
    <property type="nucleotide sequence ID" value="NZ_CP010783.1"/>
</dbReference>
<dbReference type="GeneID" id="35766195"/>
<dbReference type="KEGG" id="sio:DW64_03445"/>
<dbReference type="Gene3D" id="3.40.50.300">
    <property type="entry name" value="P-loop containing nucleotide triphosphate hydrolases"/>
    <property type="match status" value="1"/>
</dbReference>
<keyword evidence="14" id="KW-1185">Reference proteome</keyword>
<evidence type="ECO:0000313" key="15">
    <source>
        <dbReference type="Proteomes" id="UP000269148"/>
    </source>
</evidence>
<dbReference type="InterPro" id="IPR027417">
    <property type="entry name" value="P-loop_NTPase"/>
</dbReference>
<proteinExistence type="predicted"/>
<feature type="domain" description="ABC transmembrane type-1" evidence="11">
    <location>
        <begin position="16"/>
        <end position="298"/>
    </location>
</feature>
<accession>A0A3L8GLT3</accession>
<dbReference type="PANTHER" id="PTHR43394">
    <property type="entry name" value="ATP-DEPENDENT PERMEASE MDL1, MITOCHONDRIAL"/>
    <property type="match status" value="1"/>
</dbReference>
<evidence type="ECO:0000313" key="12">
    <source>
        <dbReference type="EMBL" id="AHY15531.1"/>
    </source>
</evidence>
<feature type="transmembrane region" description="Helical" evidence="9">
    <location>
        <begin position="133"/>
        <end position="151"/>
    </location>
</feature>
<evidence type="ECO:0000256" key="3">
    <source>
        <dbReference type="ARBA" id="ARBA00022475"/>
    </source>
</evidence>
<keyword evidence="2" id="KW-0813">Transport</keyword>
<dbReference type="KEGG" id="siz:SI82_03685"/>
<dbReference type="CDD" id="cd03228">
    <property type="entry name" value="ABCC_MRP_Like"/>
    <property type="match status" value="1"/>
</dbReference>
<keyword evidence="6 13" id="KW-0067">ATP-binding</keyword>
<dbReference type="PROSITE" id="PS50893">
    <property type="entry name" value="ABC_TRANSPORTER_2"/>
    <property type="match status" value="1"/>
</dbReference>
<dbReference type="STRING" id="1346.BMF34_03575"/>
<reference evidence="13 15" key="2">
    <citation type="submission" date="2018-06" db="EMBL/GenBank/DDBJ databases">
        <title>Mutators as drivers of adaptation in pathogenic bacteria and a risk factor for host jumps and vaccine escape.</title>
        <authorList>
            <person name="Barnes A.C."/>
            <person name="Silayeva O."/>
        </authorList>
    </citation>
    <scope>NUCLEOTIDE SEQUENCE [LARGE SCALE GENOMIC DNA]</scope>
    <source>
        <strain evidence="13 15">QMA0445</strain>
    </source>
</reference>
<evidence type="ECO:0000256" key="8">
    <source>
        <dbReference type="ARBA" id="ARBA00023136"/>
    </source>
</evidence>
<feature type="transmembrane region" description="Helical" evidence="9">
    <location>
        <begin position="232"/>
        <end position="256"/>
    </location>
</feature>
<dbReference type="AlphaFoldDB" id="A0A3L8GLT3"/>
<dbReference type="KEGG" id="siq:DQ08_03450"/>
<reference evidence="12 14" key="1">
    <citation type="journal article" date="2014" name="Genome Announc.">
        <title>Complete Genome Sequence of a Virulent Strain, Streptococcus iniae ISET0901, Isolated from Diseased Tilapia.</title>
        <authorList>
            <person name="Pridgeon J.W."/>
            <person name="Zhang D."/>
            <person name="Zhang L."/>
        </authorList>
    </citation>
    <scope>NUCLEOTIDE SEQUENCE [LARGE SCALE GENOMIC DNA]</scope>
    <source>
        <strain evidence="12 14">ISET0901</strain>
    </source>
</reference>
<evidence type="ECO:0000256" key="2">
    <source>
        <dbReference type="ARBA" id="ARBA00022448"/>
    </source>
</evidence>
<dbReference type="PROSITE" id="PS00211">
    <property type="entry name" value="ABC_TRANSPORTER_1"/>
    <property type="match status" value="1"/>
</dbReference>
<dbReference type="Pfam" id="PF00664">
    <property type="entry name" value="ABC_membrane"/>
    <property type="match status" value="1"/>
</dbReference>
<keyword evidence="5" id="KW-0547">Nucleotide-binding</keyword>
<protein>
    <submittedName>
        <fullName evidence="12 13">ABC transporter ATP-binding protein</fullName>
    </submittedName>
</protein>